<evidence type="ECO:0000256" key="1">
    <source>
        <dbReference type="SAM" id="MobiDB-lite"/>
    </source>
</evidence>
<gene>
    <name evidence="2" type="ORF">AMORRO_LOCUS5718</name>
</gene>
<name>A0A9N9FR63_9GLOM</name>
<comment type="caution">
    <text evidence="2">The sequence shown here is derived from an EMBL/GenBank/DDBJ whole genome shotgun (WGS) entry which is preliminary data.</text>
</comment>
<dbReference type="AlphaFoldDB" id="A0A9N9FR63"/>
<sequence length="158" mass="18511">MAHEINSHKGKVKDPQTTNTNNTFKRKSRFPHTTPRNGAILQVNIYDQYKRHPEFLRKIFHESRPYPKLVQAILVIRAQTGVTHNELVTNWSDIHRSPYEQLQPHVEHNKCLDPLTPIQLGRHNMEYAEHSSVEPELVDVKTQWQYVEVEVMADLEGQ</sequence>
<evidence type="ECO:0000313" key="3">
    <source>
        <dbReference type="Proteomes" id="UP000789342"/>
    </source>
</evidence>
<reference evidence="2" key="1">
    <citation type="submission" date="2021-06" db="EMBL/GenBank/DDBJ databases">
        <authorList>
            <person name="Kallberg Y."/>
            <person name="Tangrot J."/>
            <person name="Rosling A."/>
        </authorList>
    </citation>
    <scope>NUCLEOTIDE SEQUENCE</scope>
    <source>
        <strain evidence="2">CL551</strain>
    </source>
</reference>
<organism evidence="2 3">
    <name type="scientific">Acaulospora morrowiae</name>
    <dbReference type="NCBI Taxonomy" id="94023"/>
    <lineage>
        <taxon>Eukaryota</taxon>
        <taxon>Fungi</taxon>
        <taxon>Fungi incertae sedis</taxon>
        <taxon>Mucoromycota</taxon>
        <taxon>Glomeromycotina</taxon>
        <taxon>Glomeromycetes</taxon>
        <taxon>Diversisporales</taxon>
        <taxon>Acaulosporaceae</taxon>
        <taxon>Acaulospora</taxon>
    </lineage>
</organism>
<keyword evidence="3" id="KW-1185">Reference proteome</keyword>
<proteinExistence type="predicted"/>
<dbReference type="Proteomes" id="UP000789342">
    <property type="component" value="Unassembled WGS sequence"/>
</dbReference>
<dbReference type="EMBL" id="CAJVPV010003549">
    <property type="protein sequence ID" value="CAG8554277.1"/>
    <property type="molecule type" value="Genomic_DNA"/>
</dbReference>
<accession>A0A9N9FR63</accession>
<evidence type="ECO:0000313" key="2">
    <source>
        <dbReference type="EMBL" id="CAG8554277.1"/>
    </source>
</evidence>
<protein>
    <submittedName>
        <fullName evidence="2">33_t:CDS:1</fullName>
    </submittedName>
</protein>
<feature type="region of interest" description="Disordered" evidence="1">
    <location>
        <begin position="1"/>
        <end position="36"/>
    </location>
</feature>